<feature type="compositionally biased region" description="Polar residues" evidence="3">
    <location>
        <begin position="1"/>
        <end position="10"/>
    </location>
</feature>
<keyword evidence="2" id="KW-0963">Cytoplasm</keyword>
<keyword evidence="5" id="KW-1185">Reference proteome</keyword>
<feature type="compositionally biased region" description="Acidic residues" evidence="3">
    <location>
        <begin position="331"/>
        <end position="341"/>
    </location>
</feature>
<accession>A0AAV7JTF6</accession>
<evidence type="ECO:0000256" key="1">
    <source>
        <dbReference type="ARBA" id="ARBA00004496"/>
    </source>
</evidence>
<dbReference type="Proteomes" id="UP001165289">
    <property type="component" value="Unassembled WGS sequence"/>
</dbReference>
<sequence>MSDNSNNKTNDILPKFPYTAKPVTHSLRNNNSDTAPSSDNNSNPNMQDRTMPKIILSGKPAYYKRTQSLSSNSSDISSEDDDCETSKSEDPKKSILLDTDIYKFVYSREDIYSVRDSIGMMTVPDKIKAWPYIYLPESWELEVSPIKKNRIRSSNSESMDTRARHINIINEELRKNEMVFSPQRRSFVRGCIYPVSSAPPRSPSNVYEYAPSPPLHHTEAMSARGQRYVPPHERPGPPQQGPGPRPSMQKGVRPADVDDNWRGSRMRRPGNETREYEQHGGYRRHITSEDDHEPEWMMYGPQSSAETIELKGLGARSGGREGRHNHKQDDEGQFSDEDTPEWLEFGPVSQTECVELRGLRDEAAVRRKFLNSQGQSSGGSDDSNRQSTSSPEDEPEWANVEMSDLSGNKKKPELLNNLFGNVSLVQNPTISKPLPVHTMTLDQLEHSCSPQTETRMPFNSNGNNPINMMMAPRAFNPMQHSELNSHTPPNSTGVFQQLLTSLQMQKQGQVGMRQQQPVYKDHNMHMNMNTPTLSQGSLTNPLQGISMPVQQPFQLPNSQMSYPKEHTIQQQFPPLQRPIMPRPPSEMSPNPQTNEKVESRIRDLFKVKEAIIQEPLTQEEKIILINRIDENIKQLRALALKLNDPNSQHGPINQAQPPISRPQLASHTQNEANKLNHNQMSSIPINFPNNASLAQASNKIFSNQTPSPLANNFQPPNINTLQNQQQQPIAFLQQLLNRNMTSRPTDMQLPMVGAMGRGIAPPYNFSQPTNYTQRPAQQLRPAQKPIGMQANTPISDMGLGEHIFGQTAVTKEQARTLLQMQGAPPVQPAISSPLYHGTVHTQK</sequence>
<feature type="region of interest" description="Disordered" evidence="3">
    <location>
        <begin position="314"/>
        <end position="342"/>
    </location>
</feature>
<dbReference type="GO" id="GO:0017148">
    <property type="term" value="P:negative regulation of translation"/>
    <property type="evidence" value="ECO:0007669"/>
    <property type="project" value="TreeGrafter"/>
</dbReference>
<feature type="compositionally biased region" description="Pro residues" evidence="3">
    <location>
        <begin position="236"/>
        <end position="245"/>
    </location>
</feature>
<reference evidence="4 5" key="1">
    <citation type="journal article" date="2023" name="BMC Biol.">
        <title>The compact genome of the sponge Oopsacas minuta (Hexactinellida) is lacking key metazoan core genes.</title>
        <authorList>
            <person name="Santini S."/>
            <person name="Schenkelaars Q."/>
            <person name="Jourda C."/>
            <person name="Duchesne M."/>
            <person name="Belahbib H."/>
            <person name="Rocher C."/>
            <person name="Selva M."/>
            <person name="Riesgo A."/>
            <person name="Vervoort M."/>
            <person name="Leys S.P."/>
            <person name="Kodjabachian L."/>
            <person name="Le Bivic A."/>
            <person name="Borchiellini C."/>
            <person name="Claverie J.M."/>
            <person name="Renard E."/>
        </authorList>
    </citation>
    <scope>NUCLEOTIDE SEQUENCE [LARGE SCALE GENOMIC DNA]</scope>
    <source>
        <strain evidence="4">SPO-2</strain>
    </source>
</reference>
<proteinExistence type="predicted"/>
<feature type="region of interest" description="Disordered" evidence="3">
    <location>
        <begin position="1"/>
        <end position="50"/>
    </location>
</feature>
<protein>
    <submittedName>
        <fullName evidence="4">Uncharacterized protein</fullName>
    </submittedName>
</protein>
<feature type="region of interest" description="Disordered" evidence="3">
    <location>
        <begin position="67"/>
        <end position="90"/>
    </location>
</feature>
<feature type="compositionally biased region" description="Basic and acidic residues" evidence="3">
    <location>
        <begin position="318"/>
        <end position="330"/>
    </location>
</feature>
<dbReference type="GO" id="GO:0036464">
    <property type="term" value="C:cytoplasmic ribonucleoprotein granule"/>
    <property type="evidence" value="ECO:0007669"/>
    <property type="project" value="UniProtKB-ARBA"/>
</dbReference>
<dbReference type="GO" id="GO:0005634">
    <property type="term" value="C:nucleus"/>
    <property type="evidence" value="ECO:0007669"/>
    <property type="project" value="TreeGrafter"/>
</dbReference>
<gene>
    <name evidence="4" type="ORF">LOD99_4617</name>
</gene>
<evidence type="ECO:0000313" key="5">
    <source>
        <dbReference type="Proteomes" id="UP001165289"/>
    </source>
</evidence>
<dbReference type="EMBL" id="JAKMXF010000300">
    <property type="protein sequence ID" value="KAI6652072.1"/>
    <property type="molecule type" value="Genomic_DNA"/>
</dbReference>
<organism evidence="4 5">
    <name type="scientific">Oopsacas minuta</name>
    <dbReference type="NCBI Taxonomy" id="111878"/>
    <lineage>
        <taxon>Eukaryota</taxon>
        <taxon>Metazoa</taxon>
        <taxon>Porifera</taxon>
        <taxon>Hexactinellida</taxon>
        <taxon>Hexasterophora</taxon>
        <taxon>Lyssacinosida</taxon>
        <taxon>Leucopsacidae</taxon>
        <taxon>Oopsacas</taxon>
    </lineage>
</organism>
<dbReference type="AlphaFoldDB" id="A0AAV7JTF6"/>
<feature type="region of interest" description="Disordered" evidence="3">
    <location>
        <begin position="370"/>
        <end position="399"/>
    </location>
</feature>
<feature type="region of interest" description="Disordered" evidence="3">
    <location>
        <begin position="824"/>
        <end position="843"/>
    </location>
</feature>
<dbReference type="GO" id="GO:0003729">
    <property type="term" value="F:mRNA binding"/>
    <property type="evidence" value="ECO:0007669"/>
    <property type="project" value="TreeGrafter"/>
</dbReference>
<feature type="region of interest" description="Disordered" evidence="3">
    <location>
        <begin position="646"/>
        <end position="667"/>
    </location>
</feature>
<evidence type="ECO:0000313" key="4">
    <source>
        <dbReference type="EMBL" id="KAI6652072.1"/>
    </source>
</evidence>
<feature type="compositionally biased region" description="Basic and acidic residues" evidence="3">
    <location>
        <begin position="269"/>
        <end position="280"/>
    </location>
</feature>
<feature type="region of interest" description="Disordered" evidence="3">
    <location>
        <begin position="575"/>
        <end position="596"/>
    </location>
</feature>
<dbReference type="InterPro" id="IPR018862">
    <property type="entry name" value="eIF4E-T"/>
</dbReference>
<feature type="compositionally biased region" description="Basic and acidic residues" evidence="3">
    <location>
        <begin position="253"/>
        <end position="262"/>
    </location>
</feature>
<feature type="compositionally biased region" description="Low complexity" evidence="3">
    <location>
        <begin position="371"/>
        <end position="387"/>
    </location>
</feature>
<comment type="subcellular location">
    <subcellularLocation>
        <location evidence="1">Cytoplasm</location>
    </subcellularLocation>
</comment>
<comment type="caution">
    <text evidence="4">The sequence shown here is derived from an EMBL/GenBank/DDBJ whole genome shotgun (WGS) entry which is preliminary data.</text>
</comment>
<evidence type="ECO:0000256" key="3">
    <source>
        <dbReference type="SAM" id="MobiDB-lite"/>
    </source>
</evidence>
<evidence type="ECO:0000256" key="2">
    <source>
        <dbReference type="ARBA" id="ARBA00022490"/>
    </source>
</evidence>
<feature type="region of interest" description="Disordered" evidence="3">
    <location>
        <begin position="227"/>
        <end position="294"/>
    </location>
</feature>
<dbReference type="PANTHER" id="PTHR12269:SF1">
    <property type="entry name" value="EUKARYOTIC TRANSLATION INITIATION FACTOR 4E TRANSPORTER"/>
    <property type="match status" value="1"/>
</dbReference>
<feature type="compositionally biased region" description="Polar residues" evidence="3">
    <location>
        <begin position="26"/>
        <end position="48"/>
    </location>
</feature>
<name>A0AAV7JTF6_9METZ</name>
<dbReference type="PANTHER" id="PTHR12269">
    <property type="entry name" value="EUKARYOTIC TRANSLATION INITIATION FACTOR 4E TRANSPORTER"/>
    <property type="match status" value="1"/>
</dbReference>